<gene>
    <name evidence="3" type="ORF">PSTG_07030</name>
</gene>
<feature type="region of interest" description="Disordered" evidence="1">
    <location>
        <begin position="84"/>
        <end position="109"/>
    </location>
</feature>
<dbReference type="Proteomes" id="UP000054564">
    <property type="component" value="Unassembled WGS sequence"/>
</dbReference>
<evidence type="ECO:0000256" key="1">
    <source>
        <dbReference type="SAM" id="MobiDB-lite"/>
    </source>
</evidence>
<comment type="caution">
    <text evidence="3">The sequence shown here is derived from an EMBL/GenBank/DDBJ whole genome shotgun (WGS) entry which is preliminary data.</text>
</comment>
<organism evidence="3 4">
    <name type="scientific">Puccinia striiformis f. sp. tritici PST-78</name>
    <dbReference type="NCBI Taxonomy" id="1165861"/>
    <lineage>
        <taxon>Eukaryota</taxon>
        <taxon>Fungi</taxon>
        <taxon>Dikarya</taxon>
        <taxon>Basidiomycota</taxon>
        <taxon>Pucciniomycotina</taxon>
        <taxon>Pucciniomycetes</taxon>
        <taxon>Pucciniales</taxon>
        <taxon>Pucciniaceae</taxon>
        <taxon>Puccinia</taxon>
    </lineage>
</organism>
<evidence type="ECO:0000256" key="2">
    <source>
        <dbReference type="SAM" id="SignalP"/>
    </source>
</evidence>
<feature type="region of interest" description="Disordered" evidence="1">
    <location>
        <begin position="136"/>
        <end position="160"/>
    </location>
</feature>
<evidence type="ECO:0000313" key="3">
    <source>
        <dbReference type="EMBL" id="KNE99742.1"/>
    </source>
</evidence>
<feature type="compositionally biased region" description="Basic and acidic residues" evidence="1">
    <location>
        <begin position="91"/>
        <end position="102"/>
    </location>
</feature>
<sequence>MCAFLLFKLGWLLFCSRALAALGDSRNDGILGAIVESANIQPFPDLYPSGGHLSVEGGRIDRGPPSDRNQQYLVQTSQGISAMGANVRSSTQREHEDPRPSRDSSSSAQEGIMLRSAQNPQYLFHPLHELSVPAIETDTNPSTKVGKQKGIRPGEKLIGNAEKRQKIQELDPSDSWRSNFHPGNPFDYEPGEWLANRPYIETYWPLLRSEPFDNHAEFFPHQSPKPPTTKESRSSLSRTLVQDVPHFPGTTGIASADQATFPMKMKSIPASSAKHLLIPSKKHSNASPSLKSTRLDTLDAASSYQSPVALPPTPASNLAASTNGLAGSRSAHSEIYSPSQPSSLKTFDAPRGVHPSNQSPGRINALGPVSNSQEINPPITRVSSEAFNHRSYNERIFDESHLHSHLPNDDDNHYFTTDVHKDSSDQQDERPYSKEKLMAEQTYTPIDMIEAQLVKYAYPRASMTEAYLSSFTAKLKRELDAHFNRYRITNKSYDNFRMDDFPAMMLPIFTKLHLFVIRPLDNPALNNEKRKDSLNSVFKKLIRWLIFINTAVTRHTRGGAIHKDESAANAALIDWLVEETFRPAGDSFPIFGPITVPVLPQPGKAFGEVQQVLLQFLSVGELSAESFLRTCTDIIRIWNKKVNPKLATLFLPHGREINSYIKLIVWNAVRSKIKIGNFDENSGKPLFKLIQRIGNFELADLDLYFPTALQPKSFNLRAVTLGKHENLIMDAWLESRRGAPRSMEKKMVGNLPVKLASYSSKDSYLPTEFFVSVTYPKGKSIEEKHMMMKLQFLFYHLRLCHRYLLDYLKKDGPINNAQEEFLTWLTKNILEPEDSYPIFGKILRMRTSETYDPKNFGDLQIYIISYFSELNSQVMIWQLSLGLIGYWYKLRAENYFISKFTTDKRYWANLIEYVVRAKKSNLAEGVA</sequence>
<feature type="region of interest" description="Disordered" evidence="1">
    <location>
        <begin position="215"/>
        <end position="236"/>
    </location>
</feature>
<proteinExistence type="predicted"/>
<keyword evidence="4" id="KW-1185">Reference proteome</keyword>
<protein>
    <submittedName>
        <fullName evidence="3">Uncharacterized protein</fullName>
    </submittedName>
</protein>
<keyword evidence="2" id="KW-0732">Signal</keyword>
<feature type="region of interest" description="Disordered" evidence="1">
    <location>
        <begin position="321"/>
        <end position="362"/>
    </location>
</feature>
<evidence type="ECO:0000313" key="4">
    <source>
        <dbReference type="Proteomes" id="UP000054564"/>
    </source>
</evidence>
<name>A0A0L0VKD5_9BASI</name>
<feature type="signal peptide" evidence="2">
    <location>
        <begin position="1"/>
        <end position="20"/>
    </location>
</feature>
<dbReference type="AlphaFoldDB" id="A0A0L0VKD5"/>
<feature type="compositionally biased region" description="Polar residues" evidence="1">
    <location>
        <begin position="336"/>
        <end position="345"/>
    </location>
</feature>
<feature type="chain" id="PRO_5005550478" evidence="2">
    <location>
        <begin position="21"/>
        <end position="927"/>
    </location>
</feature>
<dbReference type="OrthoDB" id="2495337at2759"/>
<dbReference type="EMBL" id="AJIL01000043">
    <property type="protein sequence ID" value="KNE99742.1"/>
    <property type="molecule type" value="Genomic_DNA"/>
</dbReference>
<accession>A0A0L0VKD5</accession>
<reference evidence="4" key="1">
    <citation type="submission" date="2014-03" db="EMBL/GenBank/DDBJ databases">
        <title>The Genome Sequence of Puccinia striiformis f. sp. tritici PST-78.</title>
        <authorList>
            <consortium name="The Broad Institute Genome Sequencing Platform"/>
            <person name="Cuomo C."/>
            <person name="Hulbert S."/>
            <person name="Chen X."/>
            <person name="Walker B."/>
            <person name="Young S.K."/>
            <person name="Zeng Q."/>
            <person name="Gargeya S."/>
            <person name="Fitzgerald M."/>
            <person name="Haas B."/>
            <person name="Abouelleil A."/>
            <person name="Alvarado L."/>
            <person name="Arachchi H.M."/>
            <person name="Berlin A.M."/>
            <person name="Chapman S.B."/>
            <person name="Goldberg J."/>
            <person name="Griggs A."/>
            <person name="Gujja S."/>
            <person name="Hansen M."/>
            <person name="Howarth C."/>
            <person name="Imamovic A."/>
            <person name="Larimer J."/>
            <person name="McCowan C."/>
            <person name="Montmayeur A."/>
            <person name="Murphy C."/>
            <person name="Neiman D."/>
            <person name="Pearson M."/>
            <person name="Priest M."/>
            <person name="Roberts A."/>
            <person name="Saif S."/>
            <person name="Shea T."/>
            <person name="Sisk P."/>
            <person name="Sykes S."/>
            <person name="Wortman J."/>
            <person name="Nusbaum C."/>
            <person name="Birren B."/>
        </authorList>
    </citation>
    <scope>NUCLEOTIDE SEQUENCE [LARGE SCALE GENOMIC DNA]</scope>
    <source>
        <strain evidence="4">race PST-78</strain>
    </source>
</reference>